<dbReference type="SUPFAM" id="SSF53756">
    <property type="entry name" value="UDP-Glycosyltransferase/glycogen phosphorylase"/>
    <property type="match status" value="1"/>
</dbReference>
<accession>A0ABT2AHV6</accession>
<evidence type="ECO:0000313" key="3">
    <source>
        <dbReference type="Proteomes" id="UP001206572"/>
    </source>
</evidence>
<protein>
    <submittedName>
        <fullName evidence="2">Glycosyltransferase</fullName>
        <ecNumber evidence="2">2.4.-.-</ecNumber>
    </submittedName>
</protein>
<dbReference type="InterPro" id="IPR028098">
    <property type="entry name" value="Glyco_trans_4-like_N"/>
</dbReference>
<sequence length="415" mass="45483">MNKKTALLVAFHFPPQAGSSGIQRTLSFSKHLRQHGWEALVLSANPRAYAEHNASQLSSLPADLVVQRAFALDTKRHLGIGGRYLELMALPDRWVSWLAHGVLAGLRLARRHKAGVIWSTFPIATAHLIGLVLHRLTGLPWIADFRDPMLQPAYPTSSRQRAVYGWIEKQAIQRCRYAVFTTQRALDSYRTRFPSVDPAKFRLIENGFDEDEFGRLMDEAAAPAPRGERITLLHSGILYKNGRNPAAFLAALARLKAAGRVDAASLRVILRAPGDVEDVAAGVAEHGVGDIVEVLPPVPYREALNEMLAADGLLLFQGTPFNNQIPAKIYEYFRTRKPVLGLVDPAGETATVLRGAGFDSIVDLENSADIATALEQFTAAVREGRAHVASDEVIGRASRAHKARELADLFDEAAA</sequence>
<dbReference type="EMBL" id="JANUHA010000002">
    <property type="protein sequence ID" value="MCS0595620.1"/>
    <property type="molecule type" value="Genomic_DNA"/>
</dbReference>
<keyword evidence="3" id="KW-1185">Reference proteome</keyword>
<evidence type="ECO:0000313" key="2">
    <source>
        <dbReference type="EMBL" id="MCS0595620.1"/>
    </source>
</evidence>
<dbReference type="Proteomes" id="UP001206572">
    <property type="component" value="Unassembled WGS sequence"/>
</dbReference>
<proteinExistence type="predicted"/>
<reference evidence="2 3" key="1">
    <citation type="submission" date="2022-08" db="EMBL/GenBank/DDBJ databases">
        <title>Reclassification of Massilia species as members of the genera Telluria, Duganella, Pseudoduganella, Mokoshia gen. nov. and Zemynaea gen. nov. using orthogonal and non-orthogonal genome-based approaches.</title>
        <authorList>
            <person name="Bowman J.P."/>
        </authorList>
    </citation>
    <scope>NUCLEOTIDE SEQUENCE [LARGE SCALE GENOMIC DNA]</scope>
    <source>
        <strain evidence="2 3">JCM 31661</strain>
    </source>
</reference>
<keyword evidence="2" id="KW-0328">Glycosyltransferase</keyword>
<dbReference type="GO" id="GO:0016757">
    <property type="term" value="F:glycosyltransferase activity"/>
    <property type="evidence" value="ECO:0007669"/>
    <property type="project" value="UniProtKB-KW"/>
</dbReference>
<dbReference type="Gene3D" id="3.40.50.2000">
    <property type="entry name" value="Glycogen Phosphorylase B"/>
    <property type="match status" value="2"/>
</dbReference>
<dbReference type="Pfam" id="PF13579">
    <property type="entry name" value="Glyco_trans_4_4"/>
    <property type="match status" value="1"/>
</dbReference>
<dbReference type="EC" id="2.4.-.-" evidence="2"/>
<gene>
    <name evidence="2" type="ORF">NX780_04600</name>
</gene>
<keyword evidence="2" id="KW-0808">Transferase</keyword>
<dbReference type="RefSeq" id="WP_258826671.1">
    <property type="nucleotide sequence ID" value="NZ_JANUHA010000002.1"/>
</dbReference>
<comment type="caution">
    <text evidence="2">The sequence shown here is derived from an EMBL/GenBank/DDBJ whole genome shotgun (WGS) entry which is preliminary data.</text>
</comment>
<evidence type="ECO:0000259" key="1">
    <source>
        <dbReference type="Pfam" id="PF13579"/>
    </source>
</evidence>
<organism evidence="2 3">
    <name type="scientific">Massilia agri</name>
    <dbReference type="NCBI Taxonomy" id="1886785"/>
    <lineage>
        <taxon>Bacteria</taxon>
        <taxon>Pseudomonadati</taxon>
        <taxon>Pseudomonadota</taxon>
        <taxon>Betaproteobacteria</taxon>
        <taxon>Burkholderiales</taxon>
        <taxon>Oxalobacteraceae</taxon>
        <taxon>Telluria group</taxon>
        <taxon>Massilia</taxon>
    </lineage>
</organism>
<name>A0ABT2AHV6_9BURK</name>
<feature type="domain" description="Glycosyltransferase subfamily 4-like N-terminal" evidence="1">
    <location>
        <begin position="24"/>
        <end position="207"/>
    </location>
</feature>